<reference evidence="2 3" key="1">
    <citation type="submission" date="2019-10" db="EMBL/GenBank/DDBJ databases">
        <title>Description of Paenibacillus terricola sp. nov.</title>
        <authorList>
            <person name="Carlier A."/>
            <person name="Qi S."/>
        </authorList>
    </citation>
    <scope>NUCLEOTIDE SEQUENCE [LARGE SCALE GENOMIC DNA]</scope>
    <source>
        <strain evidence="2 3">LMG 31459</strain>
    </source>
</reference>
<keyword evidence="3" id="KW-1185">Reference proteome</keyword>
<evidence type="ECO:0000313" key="3">
    <source>
        <dbReference type="Proteomes" id="UP000596857"/>
    </source>
</evidence>
<evidence type="ECO:0000259" key="1">
    <source>
        <dbReference type="Pfam" id="PF06527"/>
    </source>
</evidence>
<feature type="domain" description="TniQ" evidence="1">
    <location>
        <begin position="6"/>
        <end position="124"/>
    </location>
</feature>
<dbReference type="EMBL" id="WHOB01000043">
    <property type="protein sequence ID" value="NOU80341.1"/>
    <property type="molecule type" value="Genomic_DNA"/>
</dbReference>
<dbReference type="Pfam" id="PF06527">
    <property type="entry name" value="TniQ"/>
    <property type="match status" value="1"/>
</dbReference>
<dbReference type="Proteomes" id="UP000596857">
    <property type="component" value="Unassembled WGS sequence"/>
</dbReference>
<comment type="caution">
    <text evidence="2">The sequence shown here is derived from an EMBL/GenBank/DDBJ whole genome shotgun (WGS) entry which is preliminary data.</text>
</comment>
<dbReference type="RefSeq" id="WP_246354357.1">
    <property type="nucleotide sequence ID" value="NZ_WHOB01000043.1"/>
</dbReference>
<proteinExistence type="predicted"/>
<evidence type="ECO:0000313" key="2">
    <source>
        <dbReference type="EMBL" id="NOU80341.1"/>
    </source>
</evidence>
<accession>A0ABX1YK58</accession>
<organism evidence="2 3">
    <name type="scientific">Paenibacillus phytohabitans</name>
    <dbReference type="NCBI Taxonomy" id="2654978"/>
    <lineage>
        <taxon>Bacteria</taxon>
        <taxon>Bacillati</taxon>
        <taxon>Bacillota</taxon>
        <taxon>Bacilli</taxon>
        <taxon>Bacillales</taxon>
        <taxon>Paenibacillaceae</taxon>
        <taxon>Paenibacillus</taxon>
    </lineage>
</organism>
<sequence>MLRFLLRPRINDEESLVGYVERISTQNCYKDSLGIYRLLHSSTRDLQNNMFSNVDAIILGDLTGKLIDNLTSKSYFQWIIKHQSSSNYVLRNQIKFCPECVKIKGIHKYIWGFHPVCICLEHQRILINLCPKCNKNITLTELLRSGVCKKCSCKILIDANNKSILSPEYISSQTLIQQCFLGGNPLLKNTTISNAEDFFSLARISFHILEGLQSFLNEEHLLINTFTNKRNGNLDNQKNLISWGNFVWMYDDFPMNYYQVLNEFSKKSRKTLYEQKSRYEEGLVNKEFSIIRKAYEDFWIGKLNEGSIRKDFSIFKSNQQLIKKRIALRREEVKHATGMGYGKMNRLQEIGKLDLQLNGFGNQQRYIVNQDSLNKVIEDRNTYIHKHEAANILGITSDSITLLIKAEILQEYATSYAHNKMILKKDIEDLLQEFSGTYQRSFRGIPFHDALIKYSVIGLKIVDLIRFTKDGILHPRIKCHNGTLADVSYSEYELERCITLLKEERRETKGYYFSEIMKILHVGEKKLKLLLVDKQIEPDEIIIYRDGRIRYLYSLPKVEEIRRALR</sequence>
<protein>
    <recommendedName>
        <fullName evidence="1">TniQ domain-containing protein</fullName>
    </recommendedName>
</protein>
<dbReference type="InterPro" id="IPR009492">
    <property type="entry name" value="TniQ"/>
</dbReference>
<gene>
    <name evidence="2" type="ORF">GC101_15835</name>
</gene>
<name>A0ABX1YK58_9BACL</name>